<reference evidence="2" key="1">
    <citation type="submission" date="2021-06" db="EMBL/GenBank/DDBJ databases">
        <title>Complete genome sequence of Nocardioides sp. G188.</title>
        <authorList>
            <person name="Im W.-T."/>
        </authorList>
    </citation>
    <scope>NUCLEOTIDE SEQUENCE</scope>
    <source>
        <strain evidence="2">G188</strain>
    </source>
</reference>
<dbReference type="Pfam" id="PF14417">
    <property type="entry name" value="MEDS"/>
    <property type="match status" value="1"/>
</dbReference>
<dbReference type="Proteomes" id="UP000683575">
    <property type="component" value="Chromosome"/>
</dbReference>
<organism evidence="2 3">
    <name type="scientific">Nocardioides panacis</name>
    <dbReference type="NCBI Taxonomy" id="2849501"/>
    <lineage>
        <taxon>Bacteria</taxon>
        <taxon>Bacillati</taxon>
        <taxon>Actinomycetota</taxon>
        <taxon>Actinomycetes</taxon>
        <taxon>Propionibacteriales</taxon>
        <taxon>Nocardioidaceae</taxon>
        <taxon>Nocardioides</taxon>
    </lineage>
</organism>
<evidence type="ECO:0000259" key="1">
    <source>
        <dbReference type="Pfam" id="PF14417"/>
    </source>
</evidence>
<proteinExistence type="predicted"/>
<dbReference type="InterPro" id="IPR025847">
    <property type="entry name" value="MEDS_domain"/>
</dbReference>
<dbReference type="EMBL" id="CP077062">
    <property type="protein sequence ID" value="QWZ09652.1"/>
    <property type="molecule type" value="Genomic_DNA"/>
</dbReference>
<keyword evidence="3" id="KW-1185">Reference proteome</keyword>
<evidence type="ECO:0000313" key="3">
    <source>
        <dbReference type="Proteomes" id="UP000683575"/>
    </source>
</evidence>
<dbReference type="AlphaFoldDB" id="A0A975Y1L9"/>
<name>A0A975Y1L9_9ACTN</name>
<protein>
    <submittedName>
        <fullName evidence="2">MEDS domain-containing protein</fullName>
    </submittedName>
</protein>
<accession>A0A975Y1L9</accession>
<sequence length="245" mass="26658">MRYVADWFAAGVATDDLLVYVDVDGRGAEALTADLVARGFGAERARRDGRLEIVSLEDLRGVHGCRDGRVSDPAGFAGVRVAVRADAVARRLDPAAYRALEHDLARLCRRSRVSVLCQYDGRTTGRDQLAVALGLHPDWVCASDLSLRHRDHVIQVEGLLSTPNAALLARSLDRMTEDLGTEKVLALDLRQADALTPGACEALLEGTRGFRERGGHVRCGLPPDRAWGRVLSHLLSPDDDSFELA</sequence>
<evidence type="ECO:0000313" key="2">
    <source>
        <dbReference type="EMBL" id="QWZ09652.1"/>
    </source>
</evidence>
<gene>
    <name evidence="2" type="ORF">KRR39_07900</name>
</gene>
<feature type="domain" description="MEDS" evidence="1">
    <location>
        <begin position="3"/>
        <end position="137"/>
    </location>
</feature>
<dbReference type="KEGG" id="nps:KRR39_07900"/>